<dbReference type="EMBL" id="PVUH01000013">
    <property type="protein sequence ID" value="PRW89888.1"/>
    <property type="molecule type" value="Genomic_DNA"/>
</dbReference>
<comment type="caution">
    <text evidence="1">The sequence shown here is derived from an EMBL/GenBank/DDBJ whole genome shotgun (WGS) entry which is preliminary data.</text>
</comment>
<sequence length="83" mass="9209">MHSWKKITLVNALEKHLPGDDVDCVFDGWTATIWITSGVDKSSFTTTGIDLAKIEDREGILDLANEIAFEVGMTRERAADSVR</sequence>
<organism evidence="1 2">
    <name type="scientific">Pseudomonas fluorescens</name>
    <dbReference type="NCBI Taxonomy" id="294"/>
    <lineage>
        <taxon>Bacteria</taxon>
        <taxon>Pseudomonadati</taxon>
        <taxon>Pseudomonadota</taxon>
        <taxon>Gammaproteobacteria</taxon>
        <taxon>Pseudomonadales</taxon>
        <taxon>Pseudomonadaceae</taxon>
        <taxon>Pseudomonas</taxon>
    </lineage>
</organism>
<dbReference type="Proteomes" id="UP000239731">
    <property type="component" value="Unassembled WGS sequence"/>
</dbReference>
<dbReference type="AlphaFoldDB" id="A0A2T0I3K1"/>
<dbReference type="RefSeq" id="WP_106118237.1">
    <property type="nucleotide sequence ID" value="NZ_PVUH01000013.1"/>
</dbReference>
<gene>
    <name evidence="1" type="ORF">C7A10_19285</name>
</gene>
<evidence type="ECO:0000313" key="2">
    <source>
        <dbReference type="Proteomes" id="UP000239731"/>
    </source>
</evidence>
<reference evidence="1 2" key="1">
    <citation type="submission" date="2018-03" db="EMBL/GenBank/DDBJ databases">
        <title>Blue discolouration in mozzarella cheese caused by Pseudomonas fluorescens.</title>
        <authorList>
            <person name="Chiesa F."/>
            <person name="Dalmasso A."/>
            <person name="Lomonaco S."/>
        </authorList>
    </citation>
    <scope>NUCLEOTIDE SEQUENCE [LARGE SCALE GENOMIC DNA]</scope>
    <source>
        <strain evidence="1 2">11293</strain>
    </source>
</reference>
<protein>
    <submittedName>
        <fullName evidence="1">Uncharacterized protein</fullName>
    </submittedName>
</protein>
<proteinExistence type="predicted"/>
<accession>A0A2T0I3K1</accession>
<name>A0A2T0I3K1_PSEFL</name>
<evidence type="ECO:0000313" key="1">
    <source>
        <dbReference type="EMBL" id="PRW89888.1"/>
    </source>
</evidence>